<gene>
    <name evidence="1" type="ORF">AA0228_0815</name>
</gene>
<keyword evidence="2" id="KW-1185">Reference proteome</keyword>
<evidence type="ECO:0000313" key="1">
    <source>
        <dbReference type="EMBL" id="GBR09815.1"/>
    </source>
</evidence>
<comment type="caution">
    <text evidence="1">The sequence shown here is derived from an EMBL/GenBank/DDBJ whole genome shotgun (WGS) entry which is preliminary data.</text>
</comment>
<dbReference type="EMBL" id="BAQW01000004">
    <property type="protein sequence ID" value="GBR09815.1"/>
    <property type="molecule type" value="Genomic_DNA"/>
</dbReference>
<reference evidence="1" key="1">
    <citation type="submission" date="2013-04" db="EMBL/GenBank/DDBJ databases">
        <title>The genome sequencing project of 58 acetic acid bacteria.</title>
        <authorList>
            <person name="Okamoto-Kainuma A."/>
            <person name="Ishikawa M."/>
            <person name="Umino S."/>
            <person name="Koizumi Y."/>
            <person name="Shiwa Y."/>
            <person name="Yoshikawa H."/>
            <person name="Matsutani M."/>
            <person name="Matsushita K."/>
        </authorList>
    </citation>
    <scope>NUCLEOTIDE SEQUENCE</scope>
    <source>
        <strain evidence="1">NRIC 0228</strain>
    </source>
</reference>
<proteinExistence type="predicted"/>
<evidence type="ECO:0000313" key="2">
    <source>
        <dbReference type="Proteomes" id="UP001061070"/>
    </source>
</evidence>
<sequence>MLIVFAKKENLIRSEQSALIDLSKTLIAKYGEPIMGAYDCILPGLNEALAIRKPRPKTA</sequence>
<organism evidence="1 2">
    <name type="scientific">Gluconobacter frateurii NRIC 0228</name>
    <dbReference type="NCBI Taxonomy" id="1307946"/>
    <lineage>
        <taxon>Bacteria</taxon>
        <taxon>Pseudomonadati</taxon>
        <taxon>Pseudomonadota</taxon>
        <taxon>Alphaproteobacteria</taxon>
        <taxon>Acetobacterales</taxon>
        <taxon>Acetobacteraceae</taxon>
        <taxon>Gluconobacter</taxon>
    </lineage>
</organism>
<name>A0ABQ0Q9B6_9PROT</name>
<dbReference type="Proteomes" id="UP001061070">
    <property type="component" value="Unassembled WGS sequence"/>
</dbReference>
<protein>
    <submittedName>
        <fullName evidence="1">Uncharacterized protein</fullName>
    </submittedName>
</protein>
<accession>A0ABQ0Q9B6</accession>